<evidence type="ECO:0000256" key="1">
    <source>
        <dbReference type="ARBA" id="ARBA00006525"/>
    </source>
</evidence>
<protein>
    <submittedName>
        <fullName evidence="4">DNA-processing protein DprA</fullName>
    </submittedName>
</protein>
<sequence length="417" mass="45225">MNPSASIILKVLTLPGIGRKTAFKILTNLKHKISTDDDLIDALSDHPIILRNNTSKTGFIAAFEAAEKILDRSEMGGIKVIGYFDKEYPKLLRDVEDVPLLIHAKGDYTRLNELPSVAVIGTRAPSDHGQKVGVRLGEVFGGAGFNVVSGLAIGCDTAGHTGCLNAGGYTTAVLAHGLDTIYPAANKPLAARILDNGGVLLSEYMIGQKGQPSFFVERDRIQAGLSQAVIVVETDIKGGTMHTVKFAGNAKRIVAAFDHDPKYLYHPKTQGNQYLIKNKTAIPLSNGACIEDLKNQLIEQSGYVVEKPVSPLIQEPKIETPDRKIEVNGNVFTVVKNPETKAKKPTKPRGKKIEEKVDQVPVVITNSKKLSTGRKKPQFTSVQSTTKEKSSKVHGAKKGPSTQKEKNNQLEMFSTNP</sequence>
<dbReference type="InterPro" id="IPR057666">
    <property type="entry name" value="DrpA_SLOG"/>
</dbReference>
<gene>
    <name evidence="4" type="ORF">GK091_28850</name>
</gene>
<dbReference type="PANTHER" id="PTHR43022:SF1">
    <property type="entry name" value="PROTEIN SMF"/>
    <property type="match status" value="1"/>
</dbReference>
<dbReference type="Proteomes" id="UP000477386">
    <property type="component" value="Unassembled WGS sequence"/>
</dbReference>
<evidence type="ECO:0000256" key="2">
    <source>
        <dbReference type="SAM" id="MobiDB-lite"/>
    </source>
</evidence>
<accession>A0A6M0IRH4</accession>
<dbReference type="Pfam" id="PF02481">
    <property type="entry name" value="DNA_processg_A"/>
    <property type="match status" value="1"/>
</dbReference>
<comment type="caution">
    <text evidence="4">The sequence shown here is derived from an EMBL/GenBank/DDBJ whole genome shotgun (WGS) entry which is preliminary data.</text>
</comment>
<dbReference type="RefSeq" id="WP_164044222.1">
    <property type="nucleotide sequence ID" value="NZ_JAAGNZ010000011.1"/>
</dbReference>
<comment type="similarity">
    <text evidence="1">Belongs to the DprA/Smf family.</text>
</comment>
<organism evidence="4 5">
    <name type="scientific">Spirosoma agri</name>
    <dbReference type="NCBI Taxonomy" id="1987381"/>
    <lineage>
        <taxon>Bacteria</taxon>
        <taxon>Pseudomonadati</taxon>
        <taxon>Bacteroidota</taxon>
        <taxon>Cytophagia</taxon>
        <taxon>Cytophagales</taxon>
        <taxon>Cytophagaceae</taxon>
        <taxon>Spirosoma</taxon>
    </lineage>
</organism>
<dbReference type="Gene3D" id="3.40.50.450">
    <property type="match status" value="1"/>
</dbReference>
<dbReference type="PANTHER" id="PTHR43022">
    <property type="entry name" value="PROTEIN SMF"/>
    <property type="match status" value="1"/>
</dbReference>
<proteinExistence type="inferred from homology"/>
<keyword evidence="5" id="KW-1185">Reference proteome</keyword>
<evidence type="ECO:0000313" key="5">
    <source>
        <dbReference type="Proteomes" id="UP000477386"/>
    </source>
</evidence>
<dbReference type="EMBL" id="JAAGNZ010000011">
    <property type="protein sequence ID" value="NEU70908.1"/>
    <property type="molecule type" value="Genomic_DNA"/>
</dbReference>
<dbReference type="SUPFAM" id="SSF102405">
    <property type="entry name" value="MCP/YpsA-like"/>
    <property type="match status" value="1"/>
</dbReference>
<evidence type="ECO:0000313" key="4">
    <source>
        <dbReference type="EMBL" id="NEU70908.1"/>
    </source>
</evidence>
<dbReference type="GO" id="GO:0009294">
    <property type="term" value="P:DNA-mediated transformation"/>
    <property type="evidence" value="ECO:0007669"/>
    <property type="project" value="InterPro"/>
</dbReference>
<feature type="region of interest" description="Disordered" evidence="2">
    <location>
        <begin position="364"/>
        <end position="417"/>
    </location>
</feature>
<evidence type="ECO:0000259" key="3">
    <source>
        <dbReference type="Pfam" id="PF02481"/>
    </source>
</evidence>
<dbReference type="InterPro" id="IPR003488">
    <property type="entry name" value="DprA"/>
</dbReference>
<feature type="domain" description="Smf/DprA SLOG" evidence="3">
    <location>
        <begin position="79"/>
        <end position="284"/>
    </location>
</feature>
<dbReference type="AlphaFoldDB" id="A0A6M0IRH4"/>
<reference evidence="4 5" key="1">
    <citation type="submission" date="2020-02" db="EMBL/GenBank/DDBJ databases">
        <title>Draft genome sequence of two Spirosoma agri KCTC 52727 and Spirosoma terrae KCTC 52035.</title>
        <authorList>
            <person name="Rojas J."/>
            <person name="Ambika Manirajan B."/>
            <person name="Ratering S."/>
            <person name="Suarez C."/>
            <person name="Schnell S."/>
        </authorList>
    </citation>
    <scope>NUCLEOTIDE SEQUENCE [LARGE SCALE GENOMIC DNA]</scope>
    <source>
        <strain evidence="4 5">KCTC 52727</strain>
    </source>
</reference>
<name>A0A6M0IRH4_9BACT</name>